<keyword evidence="1" id="KW-1133">Transmembrane helix</keyword>
<proteinExistence type="predicted"/>
<organism evidence="2 3">
    <name type="scientific">Phocaeicola plebeius</name>
    <dbReference type="NCBI Taxonomy" id="310297"/>
    <lineage>
        <taxon>Bacteria</taxon>
        <taxon>Pseudomonadati</taxon>
        <taxon>Bacteroidota</taxon>
        <taxon>Bacteroidia</taxon>
        <taxon>Bacteroidales</taxon>
        <taxon>Bacteroidaceae</taxon>
        <taxon>Phocaeicola</taxon>
    </lineage>
</organism>
<evidence type="ECO:0000256" key="1">
    <source>
        <dbReference type="SAM" id="Phobius"/>
    </source>
</evidence>
<evidence type="ECO:0000313" key="3">
    <source>
        <dbReference type="Proteomes" id="UP000284361"/>
    </source>
</evidence>
<accession>A0A414FTI5</accession>
<feature type="transmembrane region" description="Helical" evidence="1">
    <location>
        <begin position="41"/>
        <end position="61"/>
    </location>
</feature>
<feature type="transmembrane region" description="Helical" evidence="1">
    <location>
        <begin position="6"/>
        <end position="29"/>
    </location>
</feature>
<dbReference type="Proteomes" id="UP000284361">
    <property type="component" value="Unassembled WGS sequence"/>
</dbReference>
<dbReference type="AlphaFoldDB" id="A0A414FTI5"/>
<dbReference type="EMBL" id="QSJG01000017">
    <property type="protein sequence ID" value="RHD54007.1"/>
    <property type="molecule type" value="Genomic_DNA"/>
</dbReference>
<comment type="caution">
    <text evidence="2">The sequence shown here is derived from an EMBL/GenBank/DDBJ whole genome shotgun (WGS) entry which is preliminary data.</text>
</comment>
<feature type="transmembrane region" description="Helical" evidence="1">
    <location>
        <begin position="73"/>
        <end position="95"/>
    </location>
</feature>
<protein>
    <submittedName>
        <fullName evidence="2">Uncharacterized protein</fullName>
    </submittedName>
</protein>
<reference evidence="2 3" key="1">
    <citation type="submission" date="2018-08" db="EMBL/GenBank/DDBJ databases">
        <title>A genome reference for cultivated species of the human gut microbiota.</title>
        <authorList>
            <person name="Zou Y."/>
            <person name="Xue W."/>
            <person name="Luo G."/>
        </authorList>
    </citation>
    <scope>NUCLEOTIDE SEQUENCE [LARGE SCALE GENOMIC DNA]</scope>
    <source>
        <strain evidence="2 3">AM31-10</strain>
    </source>
</reference>
<gene>
    <name evidence="2" type="ORF">DW789_09360</name>
</gene>
<keyword evidence="1" id="KW-0812">Transmembrane</keyword>
<sequence length="283" mass="31609">MIIDKLINSGILTLSVVLLAIIAIIFLFLKYRQNDGKCKVHMYYISGLLIFIIIELITYVCVNNNNTDQIVDYISFASTISSLFLSVVAIIYAIVSNNQGEAQYQKIDGASDRISISVDKFSLMSESLSGSIDSILSKLDEIKVISDETRQTVSQNYQSHTGSSIDQNAVLQIIDGYINNGSYYGNLSLLACVYSNENERPFFLSEIIPTDSDYALGYIISSSSLGVINVSIDDKRCITVNTVLPIIKEKLIYAIETFIEKSKPEYKSGNQELYEKLKQTFNI</sequence>
<keyword evidence="1" id="KW-0472">Membrane</keyword>
<dbReference type="RefSeq" id="WP_118165104.1">
    <property type="nucleotide sequence ID" value="NZ_QSJG01000017.1"/>
</dbReference>
<evidence type="ECO:0000313" key="2">
    <source>
        <dbReference type="EMBL" id="RHD54007.1"/>
    </source>
</evidence>
<name>A0A414FTI5_9BACT</name>